<gene>
    <name evidence="1" type="ORF">GXM_00412</name>
</gene>
<dbReference type="Proteomes" id="UP000326678">
    <property type="component" value="Chromosome Gxm1"/>
</dbReference>
<sequence length="226" mass="26947">MKKVFALIEKESAKFAQLPFFELIVNKSNAFIQRLSFGFWFALFVMGSGDFNKFLWLKEATVNPIQYIVNKQIREEENHWIWFLKDLEFFAFNLFLDFTYSLKFISRQIIYELYRRSFQVNPLYRGKQEESCPLSPAFVDKIFGVAELKYKSGCRDVVFIRLYKDFGIMQNHFHTWNQQRQIFELFTALMVVNFAEQYNIKKLLTRSFDGSDFAQLLCKKKVTVGV</sequence>
<dbReference type="EMBL" id="CP045226">
    <property type="protein sequence ID" value="QFS42939.1"/>
    <property type="molecule type" value="Genomic_DNA"/>
</dbReference>
<evidence type="ECO:0000313" key="2">
    <source>
        <dbReference type="Proteomes" id="UP000326678"/>
    </source>
</evidence>
<dbReference type="RefSeq" id="WP_152588048.1">
    <property type="nucleotide sequence ID" value="NZ_CP045226.1"/>
</dbReference>
<evidence type="ECO:0000313" key="1">
    <source>
        <dbReference type="EMBL" id="QFS42939.1"/>
    </source>
</evidence>
<proteinExistence type="predicted"/>
<accession>A0A5P8VSQ1</accession>
<dbReference type="AlphaFoldDB" id="A0A5P8VSQ1"/>
<keyword evidence="2" id="KW-1185">Reference proteome</keyword>
<protein>
    <submittedName>
        <fullName evidence="1">Uncharacterized protein</fullName>
    </submittedName>
</protein>
<name>A0A5P8VSQ1_9NOSO</name>
<dbReference type="KEGG" id="nsh:GXM_00412"/>
<organism evidence="1 2">
    <name type="scientific">Nostoc sphaeroides CCNUC1</name>
    <dbReference type="NCBI Taxonomy" id="2653204"/>
    <lineage>
        <taxon>Bacteria</taxon>
        <taxon>Bacillati</taxon>
        <taxon>Cyanobacteriota</taxon>
        <taxon>Cyanophyceae</taxon>
        <taxon>Nostocales</taxon>
        <taxon>Nostocaceae</taxon>
        <taxon>Nostoc</taxon>
    </lineage>
</organism>
<reference evidence="1 2" key="1">
    <citation type="submission" date="2019-10" db="EMBL/GenBank/DDBJ databases">
        <title>Genomic and transcriptomic insights into the perfect genentic adaptation of a filamentous nitrogen-fixing cyanobacterium to rice fields.</title>
        <authorList>
            <person name="Chen Z."/>
        </authorList>
    </citation>
    <scope>NUCLEOTIDE SEQUENCE [LARGE SCALE GENOMIC DNA]</scope>
    <source>
        <strain evidence="1">CCNUC1</strain>
    </source>
</reference>